<accession>A0A0T6BCA7</accession>
<gene>
    <name evidence="2" type="ORF">AMK59_875</name>
</gene>
<evidence type="ECO:0000313" key="3">
    <source>
        <dbReference type="Proteomes" id="UP000051574"/>
    </source>
</evidence>
<reference evidence="2 3" key="1">
    <citation type="submission" date="2015-09" db="EMBL/GenBank/DDBJ databases">
        <title>Draft genome of the scarab beetle Oryctes borbonicus.</title>
        <authorList>
            <person name="Meyer J.M."/>
            <person name="Markov G.V."/>
            <person name="Baskaran P."/>
            <person name="Herrmann M."/>
            <person name="Sommer R.J."/>
            <person name="Roedelsperger C."/>
        </authorList>
    </citation>
    <scope>NUCLEOTIDE SEQUENCE [LARGE SCALE GENOMIC DNA]</scope>
    <source>
        <strain evidence="2">OB123</strain>
        <tissue evidence="2">Whole animal</tissue>
    </source>
</reference>
<comment type="caution">
    <text evidence="2">The sequence shown here is derived from an EMBL/GenBank/DDBJ whole genome shotgun (WGS) entry which is preliminary data.</text>
</comment>
<organism evidence="2 3">
    <name type="scientific">Oryctes borbonicus</name>
    <dbReference type="NCBI Taxonomy" id="1629725"/>
    <lineage>
        <taxon>Eukaryota</taxon>
        <taxon>Metazoa</taxon>
        <taxon>Ecdysozoa</taxon>
        <taxon>Arthropoda</taxon>
        <taxon>Hexapoda</taxon>
        <taxon>Insecta</taxon>
        <taxon>Pterygota</taxon>
        <taxon>Neoptera</taxon>
        <taxon>Endopterygota</taxon>
        <taxon>Coleoptera</taxon>
        <taxon>Polyphaga</taxon>
        <taxon>Scarabaeiformia</taxon>
        <taxon>Scarabaeidae</taxon>
        <taxon>Dynastinae</taxon>
        <taxon>Oryctes</taxon>
    </lineage>
</organism>
<evidence type="ECO:0000256" key="1">
    <source>
        <dbReference type="SAM" id="MobiDB-lite"/>
    </source>
</evidence>
<sequence length="351" mass="39912">MDHLAQDLSVALEETESCGPITLENNRKWGIRRRTRSAGNLHIYTNKSGDNQSEDSSSSNSEIRIQDRNKAKYATSFHHSDSDDMSLSFTVARAISTRSQSLRMKNSLQAFIRTRYSKIGMSHSLESDSFNEHSPARPNLRRKRKLKRMSIDETPIPPCGKRKRPQRLDVIDSGRSLRCTSKIKPLHQSVVEKIEKFYHTDNDCSQMETQYVNDNCDVVSESSLSWSGGEGHEGDDELTDWAPSQDNMSAMDQSSWNETDPREIRAGCRRLRDERPGFSISTGANERVAKFLQDSTKSELRLYGAEREKLGQLASLYSLELWFDGPGSLLRKTNRTPCMQPTQRHHNGHSA</sequence>
<proteinExistence type="predicted"/>
<dbReference type="OrthoDB" id="6095487at2759"/>
<dbReference type="AlphaFoldDB" id="A0A0T6BCA7"/>
<dbReference type="EMBL" id="LJIG01001980">
    <property type="protein sequence ID" value="KRT84960.1"/>
    <property type="molecule type" value="Genomic_DNA"/>
</dbReference>
<name>A0A0T6BCA7_9SCAR</name>
<dbReference type="PANTHER" id="PTHR14195">
    <property type="entry name" value="G PATCH DOMAIN CONTAINING PROTEIN 2"/>
    <property type="match status" value="1"/>
</dbReference>
<feature type="region of interest" description="Disordered" evidence="1">
    <location>
        <begin position="42"/>
        <end position="64"/>
    </location>
</feature>
<feature type="compositionally biased region" description="Low complexity" evidence="1">
    <location>
        <begin position="48"/>
        <end position="62"/>
    </location>
</feature>
<dbReference type="Proteomes" id="UP000051574">
    <property type="component" value="Unassembled WGS sequence"/>
</dbReference>
<protein>
    <submittedName>
        <fullName evidence="2">Uncharacterized protein</fullName>
    </submittedName>
</protein>
<keyword evidence="3" id="KW-1185">Reference proteome</keyword>
<evidence type="ECO:0000313" key="2">
    <source>
        <dbReference type="EMBL" id="KRT84960.1"/>
    </source>
</evidence>
<dbReference type="InterPro" id="IPR051189">
    <property type="entry name" value="Splicing_assoc_domain"/>
</dbReference>
<feature type="non-terminal residue" evidence="2">
    <location>
        <position position="351"/>
    </location>
</feature>